<keyword evidence="2" id="KW-0808">Transferase</keyword>
<dbReference type="InterPro" id="IPR007053">
    <property type="entry name" value="LRAT_dom"/>
</dbReference>
<dbReference type="Proteomes" id="UP000198287">
    <property type="component" value="Unassembled WGS sequence"/>
</dbReference>
<dbReference type="Gene3D" id="3.90.1720.10">
    <property type="entry name" value="endopeptidase domain like (from Nostoc punctiforme)"/>
    <property type="match status" value="1"/>
</dbReference>
<evidence type="ECO:0000256" key="2">
    <source>
        <dbReference type="ARBA" id="ARBA00022679"/>
    </source>
</evidence>
<reference evidence="6 7" key="1">
    <citation type="submission" date="2015-12" db="EMBL/GenBank/DDBJ databases">
        <title>The genome of Folsomia candida.</title>
        <authorList>
            <person name="Faddeeva A."/>
            <person name="Derks M.F."/>
            <person name="Anvar Y."/>
            <person name="Smit S."/>
            <person name="Van Straalen N."/>
            <person name="Roelofs D."/>
        </authorList>
    </citation>
    <scope>NUCLEOTIDE SEQUENCE [LARGE SCALE GENOMIC DNA]</scope>
    <source>
        <strain evidence="6 7">VU population</strain>
        <tissue evidence="6">Whole body</tissue>
    </source>
</reference>
<dbReference type="OrthoDB" id="10051797at2759"/>
<evidence type="ECO:0000313" key="6">
    <source>
        <dbReference type="EMBL" id="OXA49509.1"/>
    </source>
</evidence>
<dbReference type="AlphaFoldDB" id="A0A226DWC0"/>
<keyword evidence="6" id="KW-0675">Receptor</keyword>
<dbReference type="PANTHER" id="PTHR13943">
    <property type="entry name" value="HRAS-LIKE SUPPRESSOR - RELATED"/>
    <property type="match status" value="1"/>
</dbReference>
<dbReference type="GO" id="GO:0005737">
    <property type="term" value="C:cytoplasm"/>
    <property type="evidence" value="ECO:0007669"/>
    <property type="project" value="TreeGrafter"/>
</dbReference>
<evidence type="ECO:0000259" key="5">
    <source>
        <dbReference type="PROSITE" id="PS51934"/>
    </source>
</evidence>
<dbReference type="PROSITE" id="PS51934">
    <property type="entry name" value="LRAT"/>
    <property type="match status" value="1"/>
</dbReference>
<dbReference type="EMBL" id="LNIX01000010">
    <property type="protein sequence ID" value="OXA49509.1"/>
    <property type="molecule type" value="Genomic_DNA"/>
</dbReference>
<evidence type="ECO:0000256" key="3">
    <source>
        <dbReference type="ARBA" id="ARBA00022801"/>
    </source>
</evidence>
<keyword evidence="4" id="KW-0443">Lipid metabolism</keyword>
<proteinExistence type="inferred from homology"/>
<keyword evidence="7" id="KW-1185">Reference proteome</keyword>
<comment type="similarity">
    <text evidence="1">Belongs to the H-rev107 family.</text>
</comment>
<dbReference type="PANTHER" id="PTHR13943:SF77">
    <property type="entry name" value="LRAT DOMAIN-CONTAINING PROTEIN"/>
    <property type="match status" value="1"/>
</dbReference>
<protein>
    <submittedName>
        <fullName evidence="6">Retinoic acid receptor responder protein 3</fullName>
    </submittedName>
</protein>
<evidence type="ECO:0000313" key="7">
    <source>
        <dbReference type="Proteomes" id="UP000198287"/>
    </source>
</evidence>
<organism evidence="6 7">
    <name type="scientific">Folsomia candida</name>
    <name type="common">Springtail</name>
    <dbReference type="NCBI Taxonomy" id="158441"/>
    <lineage>
        <taxon>Eukaryota</taxon>
        <taxon>Metazoa</taxon>
        <taxon>Ecdysozoa</taxon>
        <taxon>Arthropoda</taxon>
        <taxon>Hexapoda</taxon>
        <taxon>Collembola</taxon>
        <taxon>Entomobryomorpha</taxon>
        <taxon>Isotomoidea</taxon>
        <taxon>Isotomidae</taxon>
        <taxon>Proisotominae</taxon>
        <taxon>Folsomia</taxon>
    </lineage>
</organism>
<evidence type="ECO:0000256" key="4">
    <source>
        <dbReference type="ARBA" id="ARBA00023098"/>
    </source>
</evidence>
<dbReference type="GO" id="GO:0008970">
    <property type="term" value="F:phospholipase A1 activity"/>
    <property type="evidence" value="ECO:0007669"/>
    <property type="project" value="TreeGrafter"/>
</dbReference>
<accession>A0A226DWC0</accession>
<evidence type="ECO:0000256" key="1">
    <source>
        <dbReference type="ARBA" id="ARBA00007824"/>
    </source>
</evidence>
<comment type="caution">
    <text evidence="6">The sequence shown here is derived from an EMBL/GenBank/DDBJ whole genome shotgun (WGS) entry which is preliminary data.</text>
</comment>
<feature type="domain" description="LRAT" evidence="5">
    <location>
        <begin position="24"/>
        <end position="143"/>
    </location>
</feature>
<keyword evidence="3" id="KW-0378">Hydrolase</keyword>
<dbReference type="GO" id="GO:0016410">
    <property type="term" value="F:N-acyltransferase activity"/>
    <property type="evidence" value="ECO:0007669"/>
    <property type="project" value="TreeGrafter"/>
</dbReference>
<dbReference type="GO" id="GO:0070292">
    <property type="term" value="P:N-acylphosphatidylethanolamine metabolic process"/>
    <property type="evidence" value="ECO:0007669"/>
    <property type="project" value="TreeGrafter"/>
</dbReference>
<dbReference type="InterPro" id="IPR051496">
    <property type="entry name" value="H-rev107_PLA/AT"/>
</dbReference>
<name>A0A226DWC0_FOLCA</name>
<gene>
    <name evidence="6" type="ORF">Fcan01_15568</name>
</gene>
<dbReference type="GO" id="GO:0004623">
    <property type="term" value="F:phospholipase A2 activity"/>
    <property type="evidence" value="ECO:0007669"/>
    <property type="project" value="TreeGrafter"/>
</dbReference>
<sequence length="186" mass="21138">MFSAQSQMGFSWLALLTAEIGDIIEIQRKGGFSHWGIYAGKDKNEREWIYNMQVYPSAGKNANAKISVVKSELEKVLEGNLCRVNNFERHFCTKGKSPQDQNDVIKDATGMIAQDFKYDGQKYNAEYYVTQCKFGRGNGFSGQGIESLLAPKKRKHGKKLIARGMRRRERVKLAQELYGKEGKNTK</sequence>
<dbReference type="Pfam" id="PF04970">
    <property type="entry name" value="LRAT"/>
    <property type="match status" value="1"/>
</dbReference>